<keyword evidence="9" id="KW-1185">Reference proteome</keyword>
<dbReference type="NCBIfam" id="TIGR00255">
    <property type="entry name" value="YicC/YloC family endoribonuclease"/>
    <property type="match status" value="1"/>
</dbReference>
<evidence type="ECO:0000313" key="8">
    <source>
        <dbReference type="EMBL" id="GGL88590.1"/>
    </source>
</evidence>
<evidence type="ECO:0000256" key="4">
    <source>
        <dbReference type="ARBA" id="ARBA00022801"/>
    </source>
</evidence>
<keyword evidence="2" id="KW-0540">Nuclease</keyword>
<dbReference type="InterPro" id="IPR013551">
    <property type="entry name" value="YicC-like_C"/>
</dbReference>
<dbReference type="InterPro" id="IPR013527">
    <property type="entry name" value="YicC-like_N"/>
</dbReference>
<evidence type="ECO:0000256" key="3">
    <source>
        <dbReference type="ARBA" id="ARBA00022759"/>
    </source>
</evidence>
<evidence type="ECO:0000256" key="2">
    <source>
        <dbReference type="ARBA" id="ARBA00022722"/>
    </source>
</evidence>
<proteinExistence type="inferred from homology"/>
<evidence type="ECO:0000259" key="6">
    <source>
        <dbReference type="Pfam" id="PF03755"/>
    </source>
</evidence>
<evidence type="ECO:0000256" key="5">
    <source>
        <dbReference type="ARBA" id="ARBA00035648"/>
    </source>
</evidence>
<reference evidence="8" key="2">
    <citation type="submission" date="2020-09" db="EMBL/GenBank/DDBJ databases">
        <authorList>
            <person name="Sun Q."/>
            <person name="Zhou Y."/>
        </authorList>
    </citation>
    <scope>NUCLEOTIDE SEQUENCE</scope>
    <source>
        <strain evidence="8">CGMCC 1.6293</strain>
    </source>
</reference>
<evidence type="ECO:0000256" key="1">
    <source>
        <dbReference type="ARBA" id="ARBA00001968"/>
    </source>
</evidence>
<dbReference type="GO" id="GO:0004521">
    <property type="term" value="F:RNA endonuclease activity"/>
    <property type="evidence" value="ECO:0007669"/>
    <property type="project" value="InterPro"/>
</dbReference>
<reference evidence="8" key="1">
    <citation type="journal article" date="2014" name="Int. J. Syst. Evol. Microbiol.">
        <title>Complete genome sequence of Corynebacterium casei LMG S-19264T (=DSM 44701T), isolated from a smear-ripened cheese.</title>
        <authorList>
            <consortium name="US DOE Joint Genome Institute (JGI-PGF)"/>
            <person name="Walter F."/>
            <person name="Albersmeier A."/>
            <person name="Kalinowski J."/>
            <person name="Ruckert C."/>
        </authorList>
    </citation>
    <scope>NUCLEOTIDE SEQUENCE</scope>
    <source>
        <strain evidence="8">CGMCC 1.6293</strain>
    </source>
</reference>
<name>A0A917SNX3_9RHOB</name>
<dbReference type="GO" id="GO:0016787">
    <property type="term" value="F:hydrolase activity"/>
    <property type="evidence" value="ECO:0007669"/>
    <property type="project" value="UniProtKB-KW"/>
</dbReference>
<accession>A0A917SNX3</accession>
<feature type="domain" description="Endoribonuclease YicC-like N-terminal" evidence="6">
    <location>
        <begin position="1"/>
        <end position="159"/>
    </location>
</feature>
<comment type="similarity">
    <text evidence="5">Belongs to the YicC/YloC family.</text>
</comment>
<dbReference type="PANTHER" id="PTHR30636:SF3">
    <property type="entry name" value="UPF0701 PROTEIN YICC"/>
    <property type="match status" value="1"/>
</dbReference>
<keyword evidence="4" id="KW-0378">Hydrolase</keyword>
<organism evidence="8 9">
    <name type="scientific">Pseudooceanicola nanhaiensis</name>
    <dbReference type="NCBI Taxonomy" id="375761"/>
    <lineage>
        <taxon>Bacteria</taxon>
        <taxon>Pseudomonadati</taxon>
        <taxon>Pseudomonadota</taxon>
        <taxon>Alphaproteobacteria</taxon>
        <taxon>Rhodobacterales</taxon>
        <taxon>Paracoccaceae</taxon>
        <taxon>Pseudooceanicola</taxon>
    </lineage>
</organism>
<sequence length="296" mass="31499">MRSMTAFASGRGTFGEFDWSWDLRSVNARGLDLRLRAPDWIAGLETGLRKRLGAALERGSVTVSLRLGREAGAAGLAVDEAQLDAVLTALVAVEERALARGMTLAPSRAADVLAQRGVLDTPRDEAADSGPLAAAVLKDFETVLAEFLEMRAREGAALHAVLTGQVDRIAALTEAAAGAVDARREAAAEAFRAALARVADGAVSVDADRVAQEIAVLAVKSDVTEELDRLRAHVAAARELLAAEGAVGRKLDFLTQEFNREANTLCAKSQHTDLTRIGLELKAVIDQLREQVQNVE</sequence>
<dbReference type="Pfam" id="PF08340">
    <property type="entry name" value="YicC-like_C"/>
    <property type="match status" value="1"/>
</dbReference>
<dbReference type="EMBL" id="BMLF01000001">
    <property type="protein sequence ID" value="GGL88590.1"/>
    <property type="molecule type" value="Genomic_DNA"/>
</dbReference>
<gene>
    <name evidence="8" type="ORF">GCM10011534_08380</name>
</gene>
<evidence type="ECO:0008006" key="10">
    <source>
        <dbReference type="Google" id="ProtNLM"/>
    </source>
</evidence>
<evidence type="ECO:0000259" key="7">
    <source>
        <dbReference type="Pfam" id="PF08340"/>
    </source>
</evidence>
<feature type="domain" description="Endoribonuclease YicC-like C-terminal" evidence="7">
    <location>
        <begin position="182"/>
        <end position="296"/>
    </location>
</feature>
<comment type="caution">
    <text evidence="8">The sequence shown here is derived from an EMBL/GenBank/DDBJ whole genome shotgun (WGS) entry which is preliminary data.</text>
</comment>
<dbReference type="Pfam" id="PF03755">
    <property type="entry name" value="YicC-like_N"/>
    <property type="match status" value="1"/>
</dbReference>
<dbReference type="PANTHER" id="PTHR30636">
    <property type="entry name" value="UPF0701 PROTEIN YICC"/>
    <property type="match status" value="1"/>
</dbReference>
<dbReference type="Proteomes" id="UP000649829">
    <property type="component" value="Unassembled WGS sequence"/>
</dbReference>
<keyword evidence="3" id="KW-0255">Endonuclease</keyword>
<dbReference type="InterPro" id="IPR005229">
    <property type="entry name" value="YicC/YloC-like"/>
</dbReference>
<evidence type="ECO:0000313" key="9">
    <source>
        <dbReference type="Proteomes" id="UP000649829"/>
    </source>
</evidence>
<protein>
    <recommendedName>
        <fullName evidence="10">YicC family protein</fullName>
    </recommendedName>
</protein>
<comment type="cofactor">
    <cofactor evidence="1">
        <name>a divalent metal cation</name>
        <dbReference type="ChEBI" id="CHEBI:60240"/>
    </cofactor>
</comment>
<dbReference type="AlphaFoldDB" id="A0A917SNX3"/>